<protein>
    <submittedName>
        <fullName evidence="1">Uncharacterized protein</fullName>
    </submittedName>
</protein>
<dbReference type="Proteomes" id="UP001432322">
    <property type="component" value="Unassembled WGS sequence"/>
</dbReference>
<dbReference type="AlphaFoldDB" id="A0AAV5VSM3"/>
<name>A0AAV5VSM3_9BILA</name>
<comment type="caution">
    <text evidence="1">The sequence shown here is derived from an EMBL/GenBank/DDBJ whole genome shotgun (WGS) entry which is preliminary data.</text>
</comment>
<organism evidence="1 2">
    <name type="scientific">Pristionchus fissidentatus</name>
    <dbReference type="NCBI Taxonomy" id="1538716"/>
    <lineage>
        <taxon>Eukaryota</taxon>
        <taxon>Metazoa</taxon>
        <taxon>Ecdysozoa</taxon>
        <taxon>Nematoda</taxon>
        <taxon>Chromadorea</taxon>
        <taxon>Rhabditida</taxon>
        <taxon>Rhabditina</taxon>
        <taxon>Diplogasteromorpha</taxon>
        <taxon>Diplogasteroidea</taxon>
        <taxon>Neodiplogasteridae</taxon>
        <taxon>Pristionchus</taxon>
    </lineage>
</organism>
<reference evidence="1" key="1">
    <citation type="submission" date="2023-10" db="EMBL/GenBank/DDBJ databases">
        <title>Genome assembly of Pristionchus species.</title>
        <authorList>
            <person name="Yoshida K."/>
            <person name="Sommer R.J."/>
        </authorList>
    </citation>
    <scope>NUCLEOTIDE SEQUENCE</scope>
    <source>
        <strain evidence="1">RS5133</strain>
    </source>
</reference>
<dbReference type="EMBL" id="BTSY01000004">
    <property type="protein sequence ID" value="GMT21707.1"/>
    <property type="molecule type" value="Genomic_DNA"/>
</dbReference>
<feature type="non-terminal residue" evidence="1">
    <location>
        <position position="1"/>
    </location>
</feature>
<sequence>GFAGFAVLRCGNMFSTTADVQPPIHHSSGAQFYAFFIFTAQYELPITTTLDRIFLVTKRIPYNRPRTDISVHYVLVEKLPPSIKNCELLVGGRSASTMTADLNHPPMDW</sequence>
<accession>A0AAV5VSM3</accession>
<keyword evidence="2" id="KW-1185">Reference proteome</keyword>
<feature type="non-terminal residue" evidence="1">
    <location>
        <position position="109"/>
    </location>
</feature>
<evidence type="ECO:0000313" key="2">
    <source>
        <dbReference type="Proteomes" id="UP001432322"/>
    </source>
</evidence>
<gene>
    <name evidence="1" type="ORF">PFISCL1PPCAC_13004</name>
</gene>
<proteinExistence type="predicted"/>
<evidence type="ECO:0000313" key="1">
    <source>
        <dbReference type="EMBL" id="GMT21707.1"/>
    </source>
</evidence>